<evidence type="ECO:0000313" key="2">
    <source>
        <dbReference type="EMBL" id="GFN90662.1"/>
    </source>
</evidence>
<sequence length="180" mass="20530">MNHSLESHIRCVNDLCRICGNLCSVTQKQKKNNNRIHKCVQAAADILSIFGVDVNHDSDDMYSKFICVKCFVKIRFIKKRNSSITLTKANDIYYKNKNKWCSYKETTTEDCTVCSHRYSFAGGCVRRKTPRATDPTDKHAYQQNSRSTTISTESANLQEDDSNQLCASSSQDEDPNILLR</sequence>
<keyword evidence="3" id="KW-1185">Reference proteome</keyword>
<gene>
    <name evidence="2" type="ORF">PoB_001716800</name>
</gene>
<accession>A0AAV3Z7G8</accession>
<feature type="compositionally biased region" description="Polar residues" evidence="1">
    <location>
        <begin position="141"/>
        <end position="170"/>
    </location>
</feature>
<evidence type="ECO:0000256" key="1">
    <source>
        <dbReference type="SAM" id="MobiDB-lite"/>
    </source>
</evidence>
<evidence type="ECO:0008006" key="4">
    <source>
        <dbReference type="Google" id="ProtNLM"/>
    </source>
</evidence>
<feature type="region of interest" description="Disordered" evidence="1">
    <location>
        <begin position="129"/>
        <end position="180"/>
    </location>
</feature>
<dbReference type="EMBL" id="BLXT01002056">
    <property type="protein sequence ID" value="GFN90662.1"/>
    <property type="molecule type" value="Genomic_DNA"/>
</dbReference>
<dbReference type="AlphaFoldDB" id="A0AAV3Z7G8"/>
<name>A0AAV3Z7G8_9GAST</name>
<evidence type="ECO:0000313" key="3">
    <source>
        <dbReference type="Proteomes" id="UP000735302"/>
    </source>
</evidence>
<dbReference type="Proteomes" id="UP000735302">
    <property type="component" value="Unassembled WGS sequence"/>
</dbReference>
<organism evidence="2 3">
    <name type="scientific">Plakobranchus ocellatus</name>
    <dbReference type="NCBI Taxonomy" id="259542"/>
    <lineage>
        <taxon>Eukaryota</taxon>
        <taxon>Metazoa</taxon>
        <taxon>Spiralia</taxon>
        <taxon>Lophotrochozoa</taxon>
        <taxon>Mollusca</taxon>
        <taxon>Gastropoda</taxon>
        <taxon>Heterobranchia</taxon>
        <taxon>Euthyneura</taxon>
        <taxon>Panpulmonata</taxon>
        <taxon>Sacoglossa</taxon>
        <taxon>Placobranchoidea</taxon>
        <taxon>Plakobranchidae</taxon>
        <taxon>Plakobranchus</taxon>
    </lineage>
</organism>
<protein>
    <recommendedName>
        <fullName evidence="4">ZAD domain-containing protein</fullName>
    </recommendedName>
</protein>
<reference evidence="2 3" key="1">
    <citation type="journal article" date="2021" name="Elife">
        <title>Chloroplast acquisition without the gene transfer in kleptoplastic sea slugs, Plakobranchus ocellatus.</title>
        <authorList>
            <person name="Maeda T."/>
            <person name="Takahashi S."/>
            <person name="Yoshida T."/>
            <person name="Shimamura S."/>
            <person name="Takaki Y."/>
            <person name="Nagai Y."/>
            <person name="Toyoda A."/>
            <person name="Suzuki Y."/>
            <person name="Arimoto A."/>
            <person name="Ishii H."/>
            <person name="Satoh N."/>
            <person name="Nishiyama T."/>
            <person name="Hasebe M."/>
            <person name="Maruyama T."/>
            <person name="Minagawa J."/>
            <person name="Obokata J."/>
            <person name="Shigenobu S."/>
        </authorList>
    </citation>
    <scope>NUCLEOTIDE SEQUENCE [LARGE SCALE GENOMIC DNA]</scope>
</reference>
<feature type="compositionally biased region" description="Acidic residues" evidence="1">
    <location>
        <begin position="171"/>
        <end position="180"/>
    </location>
</feature>
<comment type="caution">
    <text evidence="2">The sequence shown here is derived from an EMBL/GenBank/DDBJ whole genome shotgun (WGS) entry which is preliminary data.</text>
</comment>
<proteinExistence type="predicted"/>